<name>A0A6N4REL9_BLAVI</name>
<comment type="caution">
    <text evidence="1">The sequence shown here is derived from an EMBL/GenBank/DDBJ whole genome shotgun (WGS) entry which is preliminary data.</text>
</comment>
<evidence type="ECO:0000313" key="1">
    <source>
        <dbReference type="EMBL" id="TKW61699.1"/>
    </source>
</evidence>
<dbReference type="AlphaFoldDB" id="A0A6N4REL9"/>
<evidence type="ECO:0000313" key="2">
    <source>
        <dbReference type="Proteomes" id="UP000320948"/>
    </source>
</evidence>
<dbReference type="Proteomes" id="UP000320948">
    <property type="component" value="Unassembled WGS sequence"/>
</dbReference>
<dbReference type="EMBL" id="VAFM01000001">
    <property type="protein sequence ID" value="TKW61699.1"/>
    <property type="molecule type" value="Genomic_DNA"/>
</dbReference>
<proteinExistence type="predicted"/>
<organism evidence="1 2">
    <name type="scientific">Blastochloris viridis</name>
    <name type="common">Rhodopseudomonas viridis</name>
    <dbReference type="NCBI Taxonomy" id="1079"/>
    <lineage>
        <taxon>Bacteria</taxon>
        <taxon>Pseudomonadati</taxon>
        <taxon>Pseudomonadota</taxon>
        <taxon>Alphaproteobacteria</taxon>
        <taxon>Hyphomicrobiales</taxon>
        <taxon>Blastochloridaceae</taxon>
        <taxon>Blastochloris</taxon>
    </lineage>
</organism>
<reference evidence="1 2" key="1">
    <citation type="journal article" date="2017" name="Nat. Commun.">
        <title>In situ click chemistry generation of cyclooxygenase-2 inhibitors.</title>
        <authorList>
            <person name="Bhardwaj A."/>
            <person name="Kaur J."/>
            <person name="Wuest M."/>
            <person name="Wuest F."/>
        </authorList>
    </citation>
    <scope>NUCLEOTIDE SEQUENCE [LARGE SCALE GENOMIC DNA]</scope>
    <source>
        <strain evidence="1">S2_018_000_R2_106</strain>
    </source>
</reference>
<gene>
    <name evidence="1" type="ORF">DI628_03470</name>
</gene>
<protein>
    <submittedName>
        <fullName evidence="1">Uncharacterized protein</fullName>
    </submittedName>
</protein>
<sequence>MEGWQAWGLVEQLTPQVRTQFPLETALRLADALGYEVVAMAELLPAAAAAVTDALLARQLRA</sequence>
<accession>A0A6N4REL9</accession>